<dbReference type="EMBL" id="JANJQO010000752">
    <property type="protein sequence ID" value="KAJ2975072.1"/>
    <property type="molecule type" value="Genomic_DNA"/>
</dbReference>
<dbReference type="Proteomes" id="UP001143910">
    <property type="component" value="Unassembled WGS sequence"/>
</dbReference>
<protein>
    <submittedName>
        <fullName evidence="1">Uncharacterized protein</fullName>
    </submittedName>
</protein>
<evidence type="ECO:0000313" key="1">
    <source>
        <dbReference type="EMBL" id="KAJ2975072.1"/>
    </source>
</evidence>
<keyword evidence="2" id="KW-1185">Reference proteome</keyword>
<name>A0ACC1N745_9HYPO</name>
<evidence type="ECO:0000313" key="2">
    <source>
        <dbReference type="Proteomes" id="UP001143910"/>
    </source>
</evidence>
<sequence length="598" mass="65838">MSFLFYKSNAKEHLTCSHREISSPGLCQECENDVLTRRKYRWLLIFCLVWPYALQALDSTIIASALFWIAKDFGEISQQNWIISTFNLTSAAFIPFWAQIADVFGRHIALSSSILLMILGSGLCTAAPTNVYGVMLLGRAFQGISASGLNVLTRTVLADRVSLEESAKSWAIFSIVGGFSYGLGPVIGGMFQFLHTPSGANCFKTGYLTKVNWRWCFAINLPIAVFGLFIVFILLRKHLLGPQQLPELDETAVPGRRNKFLVRLQTIDFGGQILFVAGSGLVILGLTWGGAAYPWDSAAVITSLAIGSLLLVVFVLWERLLEPGRYLANRLPKQKPMIPWSLISTKDMGLLFYIECATGISMFSVLYFCNAFFVRVKNYQADKAGLQLLCFVPGLGVGVYMCTFLCNRWPRMTYPPLFLGTILETFGVAFLALAMHNGHPPTIFGLMALAGIGMGLKFMVAPLHGIGLFKTHRATVLALIGIAVPFGGTLGLTIMSTVFNNTAGLDVENSGDYSEDTTSQVQHGIVYGYVSIIPFMALSCIACLFMGTVILGKESPENGQKTEDAVIHEPYLWYLLRGQNKQCDNKRIAMNSLFQSQP</sequence>
<gene>
    <name evidence="1" type="ORF">NQ176_g5725</name>
</gene>
<organism evidence="1 2">
    <name type="scientific">Zarea fungicola</name>
    <dbReference type="NCBI Taxonomy" id="93591"/>
    <lineage>
        <taxon>Eukaryota</taxon>
        <taxon>Fungi</taxon>
        <taxon>Dikarya</taxon>
        <taxon>Ascomycota</taxon>
        <taxon>Pezizomycotina</taxon>
        <taxon>Sordariomycetes</taxon>
        <taxon>Hypocreomycetidae</taxon>
        <taxon>Hypocreales</taxon>
        <taxon>Cordycipitaceae</taxon>
        <taxon>Zarea</taxon>
    </lineage>
</organism>
<reference evidence="1" key="1">
    <citation type="submission" date="2022-08" db="EMBL/GenBank/DDBJ databases">
        <title>Genome Sequence of Lecanicillium fungicola.</title>
        <authorList>
            <person name="Buettner E."/>
        </authorList>
    </citation>
    <scope>NUCLEOTIDE SEQUENCE</scope>
    <source>
        <strain evidence="1">Babe33</strain>
    </source>
</reference>
<comment type="caution">
    <text evidence="1">The sequence shown here is derived from an EMBL/GenBank/DDBJ whole genome shotgun (WGS) entry which is preliminary data.</text>
</comment>
<accession>A0ACC1N745</accession>
<proteinExistence type="predicted"/>